<organism evidence="1 2">
    <name type="scientific">Spiromyces aspiralis</name>
    <dbReference type="NCBI Taxonomy" id="68401"/>
    <lineage>
        <taxon>Eukaryota</taxon>
        <taxon>Fungi</taxon>
        <taxon>Fungi incertae sedis</taxon>
        <taxon>Zoopagomycota</taxon>
        <taxon>Kickxellomycotina</taxon>
        <taxon>Kickxellomycetes</taxon>
        <taxon>Kickxellales</taxon>
        <taxon>Kickxellaceae</taxon>
        <taxon>Spiromyces</taxon>
    </lineage>
</organism>
<reference evidence="1" key="1">
    <citation type="submission" date="2022-06" db="EMBL/GenBank/DDBJ databases">
        <title>Phylogenomic reconstructions and comparative analyses of Kickxellomycotina fungi.</title>
        <authorList>
            <person name="Reynolds N.K."/>
            <person name="Stajich J.E."/>
            <person name="Barry K."/>
            <person name="Grigoriev I.V."/>
            <person name="Crous P."/>
            <person name="Smith M.E."/>
        </authorList>
    </citation>
    <scope>NUCLEOTIDE SEQUENCE</scope>
    <source>
        <strain evidence="1">RSA 2271</strain>
    </source>
</reference>
<comment type="caution">
    <text evidence="1">The sequence shown here is derived from an EMBL/GenBank/DDBJ whole genome shotgun (WGS) entry which is preliminary data.</text>
</comment>
<name>A0ACC1HMR9_9FUNG</name>
<gene>
    <name evidence="1" type="ORF">EV182_005833</name>
</gene>
<proteinExistence type="predicted"/>
<accession>A0ACC1HMR9</accession>
<protein>
    <submittedName>
        <fullName evidence="1">Uncharacterized protein</fullName>
    </submittedName>
</protein>
<feature type="non-terminal residue" evidence="1">
    <location>
        <position position="344"/>
    </location>
</feature>
<evidence type="ECO:0000313" key="1">
    <source>
        <dbReference type="EMBL" id="KAJ1677601.1"/>
    </source>
</evidence>
<dbReference type="EMBL" id="JAMZIH010002205">
    <property type="protein sequence ID" value="KAJ1677601.1"/>
    <property type="molecule type" value="Genomic_DNA"/>
</dbReference>
<keyword evidence="2" id="KW-1185">Reference proteome</keyword>
<dbReference type="Proteomes" id="UP001145114">
    <property type="component" value="Unassembled WGS sequence"/>
</dbReference>
<sequence>MFGSIFGLLASTTAGLLFGHQLPGVDDPFQVPWRSEENESRELRRELIREKAKAKRAQAMIDATLKCIDTPEDDDDNDSSQGTQADRGAAEEASPQLPRLGGAKDESEEPPTTPVPRGPSDGDVSSLVVGKTIATSTVKTLEEGGATTVITSEEMATASGPASSLTPVSKSKLESIFGSVSRRSPSVPSESSPLQLTPKTSSIKVERRHKWFWETSNQDSNGAQPSSSSAGTDKGREAQPFPGLKPSPLIIQEGDEGGEKEEEGHTAAKRKRGEAEVAGSGPVESFADNVPNGRASDSSSSTETMPTGDDVDVLPLDIQTPPRDVEEYKASEALPAKRHTEGNT</sequence>
<evidence type="ECO:0000313" key="2">
    <source>
        <dbReference type="Proteomes" id="UP001145114"/>
    </source>
</evidence>